<dbReference type="EMBL" id="VCKW01000125">
    <property type="protein sequence ID" value="TMQ94931.1"/>
    <property type="molecule type" value="Genomic_DNA"/>
</dbReference>
<evidence type="ECO:0000313" key="3">
    <source>
        <dbReference type="EMBL" id="TMQ94931.1"/>
    </source>
</evidence>
<accession>A0A5C4J7X4</accession>
<protein>
    <submittedName>
        <fullName evidence="3">TIR domain-containing protein</fullName>
    </submittedName>
</protein>
<evidence type="ECO:0000259" key="2">
    <source>
        <dbReference type="Pfam" id="PF13676"/>
    </source>
</evidence>
<gene>
    <name evidence="3" type="ORF">ETD83_23240</name>
</gene>
<dbReference type="InterPro" id="IPR008629">
    <property type="entry name" value="GUN4-like"/>
</dbReference>
<dbReference type="OrthoDB" id="4302715at2"/>
<feature type="domain" description="TIR" evidence="2">
    <location>
        <begin position="18"/>
        <end position="136"/>
    </location>
</feature>
<dbReference type="InterPro" id="IPR035897">
    <property type="entry name" value="Toll_tir_struct_dom_sf"/>
</dbReference>
<evidence type="ECO:0000313" key="4">
    <source>
        <dbReference type="Proteomes" id="UP000309174"/>
    </source>
</evidence>
<keyword evidence="4" id="KW-1185">Reference proteome</keyword>
<proteinExistence type="predicted"/>
<evidence type="ECO:0000259" key="1">
    <source>
        <dbReference type="Pfam" id="PF05419"/>
    </source>
</evidence>
<dbReference type="Pfam" id="PF05419">
    <property type="entry name" value="GUN4"/>
    <property type="match status" value="1"/>
</dbReference>
<dbReference type="Gene3D" id="1.25.40.620">
    <property type="match status" value="1"/>
</dbReference>
<dbReference type="SUPFAM" id="SSF140869">
    <property type="entry name" value="GUN4-like"/>
    <property type="match status" value="1"/>
</dbReference>
<dbReference type="Pfam" id="PF13676">
    <property type="entry name" value="TIR_2"/>
    <property type="match status" value="2"/>
</dbReference>
<dbReference type="Proteomes" id="UP000309174">
    <property type="component" value="Unassembled WGS sequence"/>
</dbReference>
<feature type="domain" description="TIR" evidence="2">
    <location>
        <begin position="174"/>
        <end position="277"/>
    </location>
</feature>
<reference evidence="3 4" key="1">
    <citation type="submission" date="2019-05" db="EMBL/GenBank/DDBJ databases">
        <title>Draft genome sequence of Actinomadura sp. 14C53.</title>
        <authorList>
            <person name="Saricaoglu S."/>
            <person name="Isik K."/>
        </authorList>
    </citation>
    <scope>NUCLEOTIDE SEQUENCE [LARGE SCALE GENOMIC DNA]</scope>
    <source>
        <strain evidence="3 4">14C53</strain>
    </source>
</reference>
<comment type="caution">
    <text evidence="3">The sequence shown here is derived from an EMBL/GenBank/DDBJ whole genome shotgun (WGS) entry which is preliminary data.</text>
</comment>
<dbReference type="Gene3D" id="3.40.50.10140">
    <property type="entry name" value="Toll/interleukin-1 receptor homology (TIR) domain"/>
    <property type="match status" value="2"/>
</dbReference>
<feature type="domain" description="GUN4-like" evidence="1">
    <location>
        <begin position="332"/>
        <end position="460"/>
    </location>
</feature>
<dbReference type="InterPro" id="IPR037215">
    <property type="entry name" value="GUN4-like_sf"/>
</dbReference>
<dbReference type="GO" id="GO:0007165">
    <property type="term" value="P:signal transduction"/>
    <property type="evidence" value="ECO:0007669"/>
    <property type="project" value="InterPro"/>
</dbReference>
<dbReference type="InterPro" id="IPR000157">
    <property type="entry name" value="TIR_dom"/>
</dbReference>
<name>A0A5C4J7X4_9ACTN</name>
<dbReference type="AlphaFoldDB" id="A0A5C4J7X4"/>
<sequence>MATSIPGRDRGRVLVELYLAYGRADAEWVRKLWRRLHRHGVEAFFDELILPGDSVIHSLEQALRDTTAGIAVFGPGLAGDRWALTEYDALLRSCVEKGLPFIPVTFGGAPIAPFARDWAWVDFADAGPGGEKFDHLVAGVVDTLRGGGTAAELPERDVLREPPRPLREPERRSVVVCYAPADAEYGRGLVGRVQEAGLPVWSVRSLRPGDRLVWTTRQQLRHATVVVVVMSPAAQDSEDVTRMILEAQWHERPFFPVLVAGRRHYLLADLWCADAHAGGPLGDGPLAHLVALHEAALSGRPLPEPELPSASAPSVFRPSGARPGRVPASFALKRLRAALAEREFEHADLLTTTLLLEAANRLQSGVLGRRDAAALSCDLLAGLDELWAAATDGRMGFRAQAAIAPVGGRGHAGFLALSTGLGWRVSADEAVPAYREFAARALGRPGFFPTLRNPRGEQRMDWYDDWTQTVLTVHTRLRECGVRP</sequence>
<organism evidence="3 4">
    <name type="scientific">Actinomadura soli</name>
    <dbReference type="NCBI Taxonomy" id="2508997"/>
    <lineage>
        <taxon>Bacteria</taxon>
        <taxon>Bacillati</taxon>
        <taxon>Actinomycetota</taxon>
        <taxon>Actinomycetes</taxon>
        <taxon>Streptosporangiales</taxon>
        <taxon>Thermomonosporaceae</taxon>
        <taxon>Actinomadura</taxon>
    </lineage>
</organism>
<dbReference type="SUPFAM" id="SSF52200">
    <property type="entry name" value="Toll/Interleukin receptor TIR domain"/>
    <property type="match status" value="2"/>
</dbReference>